<evidence type="ECO:0000256" key="5">
    <source>
        <dbReference type="ARBA" id="ARBA00039009"/>
    </source>
</evidence>
<keyword evidence="3" id="KW-0547">Nucleotide-binding</keyword>
<reference evidence="9" key="1">
    <citation type="journal article" date="2023" name="Mol. Biol. Evol.">
        <title>Third-Generation Sequencing Reveals the Adaptive Role of the Epigenome in Three Deep-Sea Polychaetes.</title>
        <authorList>
            <person name="Perez M."/>
            <person name="Aroh O."/>
            <person name="Sun Y."/>
            <person name="Lan Y."/>
            <person name="Juniper S.K."/>
            <person name="Young C.R."/>
            <person name="Angers B."/>
            <person name="Qian P.Y."/>
        </authorList>
    </citation>
    <scope>NUCLEOTIDE SEQUENCE</scope>
    <source>
        <strain evidence="9">P08H-3</strain>
    </source>
</reference>
<keyword evidence="10" id="KW-1185">Reference proteome</keyword>
<feature type="domain" description="AMP-dependent synthetase/ligase" evidence="7">
    <location>
        <begin position="125"/>
        <end position="487"/>
    </location>
</feature>
<proteinExistence type="inferred from homology"/>
<protein>
    <recommendedName>
        <fullName evidence="5">medium-chain acyl-CoA ligase</fullName>
        <ecNumber evidence="5">6.2.1.2</ecNumber>
    </recommendedName>
</protein>
<evidence type="ECO:0000256" key="1">
    <source>
        <dbReference type="ARBA" id="ARBA00006432"/>
    </source>
</evidence>
<evidence type="ECO:0000313" key="10">
    <source>
        <dbReference type="Proteomes" id="UP001208570"/>
    </source>
</evidence>
<dbReference type="Gene3D" id="3.30.300.30">
    <property type="match status" value="1"/>
</dbReference>
<dbReference type="GO" id="GO:0004321">
    <property type="term" value="F:fatty-acyl-CoA synthase activity"/>
    <property type="evidence" value="ECO:0007669"/>
    <property type="project" value="TreeGrafter"/>
</dbReference>
<dbReference type="GO" id="GO:0006637">
    <property type="term" value="P:acyl-CoA metabolic process"/>
    <property type="evidence" value="ECO:0007669"/>
    <property type="project" value="TreeGrafter"/>
</dbReference>
<dbReference type="PANTHER" id="PTHR43605">
    <property type="entry name" value="ACYL-COENZYME A SYNTHETASE"/>
    <property type="match status" value="1"/>
</dbReference>
<dbReference type="InterPro" id="IPR000873">
    <property type="entry name" value="AMP-dep_synth/lig_dom"/>
</dbReference>
<keyword evidence="4" id="KW-0067">ATP-binding</keyword>
<dbReference type="SUPFAM" id="SSF56801">
    <property type="entry name" value="Acetyl-CoA synthetase-like"/>
    <property type="match status" value="1"/>
</dbReference>
<evidence type="ECO:0000256" key="6">
    <source>
        <dbReference type="ARBA" id="ARBA00048477"/>
    </source>
</evidence>
<keyword evidence="2" id="KW-0436">Ligase</keyword>
<dbReference type="Proteomes" id="UP001208570">
    <property type="component" value="Unassembled WGS sequence"/>
</dbReference>
<evidence type="ECO:0000259" key="7">
    <source>
        <dbReference type="Pfam" id="PF00501"/>
    </source>
</evidence>
<dbReference type="GO" id="GO:0031956">
    <property type="term" value="F:medium-chain fatty acid-CoA ligase activity"/>
    <property type="evidence" value="ECO:0007669"/>
    <property type="project" value="UniProtKB-EC"/>
</dbReference>
<comment type="caution">
    <text evidence="9">The sequence shown here is derived from an EMBL/GenBank/DDBJ whole genome shotgun (WGS) entry which is preliminary data.</text>
</comment>
<sequence>MAFRLARFLSRAVTHRKRFPRNTFWSASQHRFLTGSATIFTEQLRSISNLGQHVGVDGDIAVAAAGFNNYEEGIRNFKLEVPTHYNFCHDVIDKWAAVEEEELAEGAEKGCIKHLGLWWADEVGHEYKWTYSDLSTISKRIAYILTNPCALKPGDHVIMMMPSYPQYWLVFLGCIRAGITVCPCSSSHPPDVIKRHLIQSQAKCLITDHHQIDKVEKIADACPHLKTKIFMPGSRAIHNYLGWFNYADLYRTTRGLVSECEHTKSDEPMLMFFTSGTSGSYKLAEHSHASYGLASLVNGKYWYDLTRDDITWTIADGGWAKLVWGMLGAWHQGSCIFGIQYKDPKAFVYDHFRPEKILKTLEYYPITSLTASPILWRKIVQEYMSAFTGHSLRHAFSGGEVLNPEVVEKFEAGMGCKLYDGYGQTETTILLGNFKCLPGKEGSLGKPAPGSEVKIIDDEGNEVPTGCHGHIAVKVKPNRPVGLFLGYFNDPVQTSNCFIGDYYITGDTGFCDEDGYFWFVSRKEDLIETEGHIVSPFTVENALMEHPSVAECVVVSIPDHLQLSGQVIKAFIVLSEDFKDKDGEQVLTDLHEHAVSLLQPYEVPKQMMFVTSIPATSAGKQKRSAFRNQEWENVGHTA</sequence>
<dbReference type="InterPro" id="IPR051087">
    <property type="entry name" value="Mitochondrial_ACSM"/>
</dbReference>
<evidence type="ECO:0000256" key="3">
    <source>
        <dbReference type="ARBA" id="ARBA00022741"/>
    </source>
</evidence>
<dbReference type="GO" id="GO:0006633">
    <property type="term" value="P:fatty acid biosynthetic process"/>
    <property type="evidence" value="ECO:0007669"/>
    <property type="project" value="TreeGrafter"/>
</dbReference>
<dbReference type="GO" id="GO:0005759">
    <property type="term" value="C:mitochondrial matrix"/>
    <property type="evidence" value="ECO:0007669"/>
    <property type="project" value="TreeGrafter"/>
</dbReference>
<dbReference type="InterPro" id="IPR042099">
    <property type="entry name" value="ANL_N_sf"/>
</dbReference>
<dbReference type="Gene3D" id="3.40.50.12780">
    <property type="entry name" value="N-terminal domain of ligase-like"/>
    <property type="match status" value="1"/>
</dbReference>
<dbReference type="Pfam" id="PF00501">
    <property type="entry name" value="AMP-binding"/>
    <property type="match status" value="1"/>
</dbReference>
<comment type="similarity">
    <text evidence="1">Belongs to the ATP-dependent AMP-binding enzyme family.</text>
</comment>
<evidence type="ECO:0000256" key="4">
    <source>
        <dbReference type="ARBA" id="ARBA00022840"/>
    </source>
</evidence>
<evidence type="ECO:0000259" key="8">
    <source>
        <dbReference type="Pfam" id="PF13193"/>
    </source>
</evidence>
<feature type="domain" description="AMP-binding enzyme C-terminal" evidence="8">
    <location>
        <begin position="539"/>
        <end position="620"/>
    </location>
</feature>
<name>A0AAD9JT66_9ANNE</name>
<dbReference type="Pfam" id="PF13193">
    <property type="entry name" value="AMP-binding_C"/>
    <property type="match status" value="1"/>
</dbReference>
<dbReference type="AlphaFoldDB" id="A0AAD9JT66"/>
<accession>A0AAD9JT66</accession>
<dbReference type="PANTHER" id="PTHR43605:SF10">
    <property type="entry name" value="ACYL-COA SYNTHETASE MEDIUM CHAIN FAMILY MEMBER 3"/>
    <property type="match status" value="1"/>
</dbReference>
<dbReference type="InterPro" id="IPR045851">
    <property type="entry name" value="AMP-bd_C_sf"/>
</dbReference>
<gene>
    <name evidence="9" type="ORF">LSH36_165g03012</name>
</gene>
<dbReference type="EMBL" id="JAODUP010000165">
    <property type="protein sequence ID" value="KAK2158699.1"/>
    <property type="molecule type" value="Genomic_DNA"/>
</dbReference>
<evidence type="ECO:0000313" key="9">
    <source>
        <dbReference type="EMBL" id="KAK2158699.1"/>
    </source>
</evidence>
<organism evidence="9 10">
    <name type="scientific">Paralvinella palmiformis</name>
    <dbReference type="NCBI Taxonomy" id="53620"/>
    <lineage>
        <taxon>Eukaryota</taxon>
        <taxon>Metazoa</taxon>
        <taxon>Spiralia</taxon>
        <taxon>Lophotrochozoa</taxon>
        <taxon>Annelida</taxon>
        <taxon>Polychaeta</taxon>
        <taxon>Sedentaria</taxon>
        <taxon>Canalipalpata</taxon>
        <taxon>Terebellida</taxon>
        <taxon>Terebelliformia</taxon>
        <taxon>Alvinellidae</taxon>
        <taxon>Paralvinella</taxon>
    </lineage>
</organism>
<dbReference type="GO" id="GO:0005524">
    <property type="term" value="F:ATP binding"/>
    <property type="evidence" value="ECO:0007669"/>
    <property type="project" value="UniProtKB-KW"/>
</dbReference>
<dbReference type="EC" id="6.2.1.2" evidence="5"/>
<evidence type="ECO:0000256" key="2">
    <source>
        <dbReference type="ARBA" id="ARBA00022598"/>
    </source>
</evidence>
<comment type="catalytic activity">
    <reaction evidence="6">
        <text>a medium-chain fatty acid + ATP + CoA = a medium-chain fatty acyl-CoA + AMP + diphosphate</text>
        <dbReference type="Rhea" id="RHEA:48340"/>
        <dbReference type="ChEBI" id="CHEBI:30616"/>
        <dbReference type="ChEBI" id="CHEBI:33019"/>
        <dbReference type="ChEBI" id="CHEBI:57287"/>
        <dbReference type="ChEBI" id="CHEBI:59558"/>
        <dbReference type="ChEBI" id="CHEBI:90546"/>
        <dbReference type="ChEBI" id="CHEBI:456215"/>
        <dbReference type="EC" id="6.2.1.2"/>
    </reaction>
    <physiologicalReaction direction="left-to-right" evidence="6">
        <dbReference type="Rhea" id="RHEA:48341"/>
    </physiologicalReaction>
</comment>
<dbReference type="InterPro" id="IPR025110">
    <property type="entry name" value="AMP-bd_C"/>
</dbReference>